<evidence type="ECO:0000256" key="2">
    <source>
        <dbReference type="SAM" id="Phobius"/>
    </source>
</evidence>
<organism evidence="4 5">
    <name type="scientific">Phlebiopsis gigantea (strain 11061_1 CR5-6)</name>
    <name type="common">White-rot fungus</name>
    <name type="synonym">Peniophora gigantea</name>
    <dbReference type="NCBI Taxonomy" id="745531"/>
    <lineage>
        <taxon>Eukaryota</taxon>
        <taxon>Fungi</taxon>
        <taxon>Dikarya</taxon>
        <taxon>Basidiomycota</taxon>
        <taxon>Agaricomycotina</taxon>
        <taxon>Agaricomycetes</taxon>
        <taxon>Polyporales</taxon>
        <taxon>Phanerochaetaceae</taxon>
        <taxon>Phlebiopsis</taxon>
    </lineage>
</organism>
<feature type="compositionally biased region" description="Low complexity" evidence="1">
    <location>
        <begin position="338"/>
        <end position="349"/>
    </location>
</feature>
<name>A0A0C3S941_PHLG1</name>
<feature type="compositionally biased region" description="Low complexity" evidence="1">
    <location>
        <begin position="265"/>
        <end position="294"/>
    </location>
</feature>
<dbReference type="AlphaFoldDB" id="A0A0C3S941"/>
<dbReference type="STRING" id="745531.A0A0C3S941"/>
<feature type="region of interest" description="Disordered" evidence="1">
    <location>
        <begin position="265"/>
        <end position="364"/>
    </location>
</feature>
<accession>A0A0C3S941</accession>
<keyword evidence="2" id="KW-0812">Transmembrane</keyword>
<gene>
    <name evidence="4" type="ORF">PHLGIDRAFT_128640</name>
</gene>
<evidence type="ECO:0000313" key="5">
    <source>
        <dbReference type="Proteomes" id="UP000053257"/>
    </source>
</evidence>
<dbReference type="OrthoDB" id="2797809at2759"/>
<keyword evidence="5" id="KW-1185">Reference proteome</keyword>
<feature type="signal peptide" evidence="3">
    <location>
        <begin position="1"/>
        <end position="23"/>
    </location>
</feature>
<keyword evidence="3" id="KW-0732">Signal</keyword>
<feature type="chain" id="PRO_5002169925" evidence="3">
    <location>
        <begin position="24"/>
        <end position="364"/>
    </location>
</feature>
<dbReference type="Proteomes" id="UP000053257">
    <property type="component" value="Unassembled WGS sequence"/>
</dbReference>
<evidence type="ECO:0000313" key="4">
    <source>
        <dbReference type="EMBL" id="KIP05860.1"/>
    </source>
</evidence>
<reference evidence="4 5" key="1">
    <citation type="journal article" date="2014" name="PLoS Genet.">
        <title>Analysis of the Phlebiopsis gigantea genome, transcriptome and secretome provides insight into its pioneer colonization strategies of wood.</title>
        <authorList>
            <person name="Hori C."/>
            <person name="Ishida T."/>
            <person name="Igarashi K."/>
            <person name="Samejima M."/>
            <person name="Suzuki H."/>
            <person name="Master E."/>
            <person name="Ferreira P."/>
            <person name="Ruiz-Duenas F.J."/>
            <person name="Held B."/>
            <person name="Canessa P."/>
            <person name="Larrondo L.F."/>
            <person name="Schmoll M."/>
            <person name="Druzhinina I.S."/>
            <person name="Kubicek C.P."/>
            <person name="Gaskell J.A."/>
            <person name="Kersten P."/>
            <person name="St John F."/>
            <person name="Glasner J."/>
            <person name="Sabat G."/>
            <person name="Splinter BonDurant S."/>
            <person name="Syed K."/>
            <person name="Yadav J."/>
            <person name="Mgbeahuruike A.C."/>
            <person name="Kovalchuk A."/>
            <person name="Asiegbu F.O."/>
            <person name="Lackner G."/>
            <person name="Hoffmeister D."/>
            <person name="Rencoret J."/>
            <person name="Gutierrez A."/>
            <person name="Sun H."/>
            <person name="Lindquist E."/>
            <person name="Barry K."/>
            <person name="Riley R."/>
            <person name="Grigoriev I.V."/>
            <person name="Henrissat B."/>
            <person name="Kues U."/>
            <person name="Berka R.M."/>
            <person name="Martinez A.T."/>
            <person name="Covert S.F."/>
            <person name="Blanchette R.A."/>
            <person name="Cullen D."/>
        </authorList>
    </citation>
    <scope>NUCLEOTIDE SEQUENCE [LARGE SCALE GENOMIC DNA]</scope>
    <source>
        <strain evidence="4 5">11061_1 CR5-6</strain>
    </source>
</reference>
<sequence>MLRLVWYYALLNVIVSPWLETRAQSTSAICESSFSWMDNQQGQSPCLVGAYMMSPCLVEPSEAVVLGLVAGIDVNAYLPPGGSNFYTATTCMCSSVTYSLLAACGLCQGFTYYSWTDWIANCPSNLVSDGSYVDSIPSAVSVPTWAYLDVASGNGFSLQAAEAAAAKDPADVTATAKGTSAPTIGLSSFSEPSYTFSVPSYTFSEPSISIPTISIPTGDSTTTFHTKKKVNVGAIVGGVVGGISAVFAGVWAWMKRQARKAANLATATPPATSTPDLEKLTAASPGGAPAAHSTEYFPTTLDATPGPPPVLYNPDDPATFPDAQTFANLAPGGPGPTLPTAATTPSNASHVPSTGTTGYTPTQF</sequence>
<keyword evidence="2" id="KW-0472">Membrane</keyword>
<protein>
    <submittedName>
        <fullName evidence="4">Uncharacterized protein</fullName>
    </submittedName>
</protein>
<dbReference type="HOGENOM" id="CLU_053888_2_0_1"/>
<evidence type="ECO:0000256" key="3">
    <source>
        <dbReference type="SAM" id="SignalP"/>
    </source>
</evidence>
<feature type="compositionally biased region" description="Polar residues" evidence="1">
    <location>
        <begin position="350"/>
        <end position="364"/>
    </location>
</feature>
<proteinExistence type="predicted"/>
<keyword evidence="2" id="KW-1133">Transmembrane helix</keyword>
<feature type="transmembrane region" description="Helical" evidence="2">
    <location>
        <begin position="232"/>
        <end position="254"/>
    </location>
</feature>
<dbReference type="EMBL" id="KN840532">
    <property type="protein sequence ID" value="KIP05860.1"/>
    <property type="molecule type" value="Genomic_DNA"/>
</dbReference>
<evidence type="ECO:0000256" key="1">
    <source>
        <dbReference type="SAM" id="MobiDB-lite"/>
    </source>
</evidence>